<dbReference type="GO" id="GO:0005524">
    <property type="term" value="F:ATP binding"/>
    <property type="evidence" value="ECO:0007669"/>
    <property type="project" value="UniProtKB-UniRule"/>
</dbReference>
<dbReference type="PANTHER" id="PTHR24055">
    <property type="entry name" value="MITOGEN-ACTIVATED PROTEIN KINASE"/>
    <property type="match status" value="1"/>
</dbReference>
<dbReference type="EMBL" id="JAKMXF010000322">
    <property type="protein sequence ID" value="KAI6649105.1"/>
    <property type="molecule type" value="Genomic_DNA"/>
</dbReference>
<evidence type="ECO:0000256" key="4">
    <source>
        <dbReference type="ARBA" id="ARBA00022777"/>
    </source>
</evidence>
<dbReference type="SUPFAM" id="SSF56112">
    <property type="entry name" value="Protein kinase-like (PK-like)"/>
    <property type="match status" value="1"/>
</dbReference>
<dbReference type="InterPro" id="IPR000719">
    <property type="entry name" value="Prot_kinase_dom"/>
</dbReference>
<evidence type="ECO:0000313" key="9">
    <source>
        <dbReference type="Proteomes" id="UP001165289"/>
    </source>
</evidence>
<feature type="domain" description="Protein kinase" evidence="7">
    <location>
        <begin position="22"/>
        <end position="310"/>
    </location>
</feature>
<dbReference type="GO" id="GO:0004674">
    <property type="term" value="F:protein serine/threonine kinase activity"/>
    <property type="evidence" value="ECO:0007669"/>
    <property type="project" value="UniProtKB-KW"/>
</dbReference>
<accession>A0AAV7JKY1</accession>
<protein>
    <submittedName>
        <fullName evidence="8">Mitogen-activated protein kinase 9</fullName>
    </submittedName>
</protein>
<keyword evidence="9" id="KW-1185">Reference proteome</keyword>
<evidence type="ECO:0000256" key="6">
    <source>
        <dbReference type="PROSITE-ProRule" id="PRU10141"/>
    </source>
</evidence>
<keyword evidence="4 8" id="KW-0418">Kinase</keyword>
<dbReference type="Proteomes" id="UP001165289">
    <property type="component" value="Unassembled WGS sequence"/>
</dbReference>
<gene>
    <name evidence="8" type="ORF">LOD99_6826</name>
</gene>
<evidence type="ECO:0000256" key="1">
    <source>
        <dbReference type="ARBA" id="ARBA00022527"/>
    </source>
</evidence>
<evidence type="ECO:0000256" key="3">
    <source>
        <dbReference type="ARBA" id="ARBA00022741"/>
    </source>
</evidence>
<evidence type="ECO:0000256" key="5">
    <source>
        <dbReference type="ARBA" id="ARBA00022840"/>
    </source>
</evidence>
<keyword evidence="3 6" id="KW-0547">Nucleotide-binding</keyword>
<dbReference type="SMART" id="SM00220">
    <property type="entry name" value="S_TKc"/>
    <property type="match status" value="1"/>
</dbReference>
<keyword evidence="1" id="KW-0723">Serine/threonine-protein kinase</keyword>
<evidence type="ECO:0000259" key="7">
    <source>
        <dbReference type="PROSITE" id="PS50011"/>
    </source>
</evidence>
<dbReference type="InterPro" id="IPR011009">
    <property type="entry name" value="Kinase-like_dom_sf"/>
</dbReference>
<sequence>MNTEFYQTILDGTECFTLKTQYKNAKFVGKGSYGVVVSAYDTQNDRFVAIKKIKCIDPTLGKYWFRELTLLKSSKNRHTVALLDVFTPAKSGEIMEDFYIVMEYMENTLHDVLLRSHEQLALIIYQLLIALKELHQGNIIHRDVKPSNIGIRSDYTLKLLDFGMAREKSADNSRMTSGVQTLIYRAPEILLNTSYDYKVDIWSLGCIFAELLTGEQLFKERHEFHQLTDIMRITGTPNERFISKLPASTQKIFKNCEGQKMENLIPDDSIKMENINSDRNELARDLLSKFLQFDPEDRISFEDALQHEYFEETGASEYYNRLEIDIFGGEKLELSNFPQISQQTSDIPSSLTDWRKVIYEEINI</sequence>
<feature type="binding site" evidence="6">
    <location>
        <position position="52"/>
    </location>
    <ligand>
        <name>ATP</name>
        <dbReference type="ChEBI" id="CHEBI:30616"/>
    </ligand>
</feature>
<dbReference type="AlphaFoldDB" id="A0AAV7JKY1"/>
<keyword evidence="2" id="KW-0808">Transferase</keyword>
<dbReference type="PROSITE" id="PS00107">
    <property type="entry name" value="PROTEIN_KINASE_ATP"/>
    <property type="match status" value="1"/>
</dbReference>
<evidence type="ECO:0000313" key="8">
    <source>
        <dbReference type="EMBL" id="KAI6649105.1"/>
    </source>
</evidence>
<dbReference type="FunFam" id="1.10.510.10:FF:000624">
    <property type="entry name" value="Mitogen-activated protein kinase"/>
    <property type="match status" value="1"/>
</dbReference>
<dbReference type="Gene3D" id="1.10.510.10">
    <property type="entry name" value="Transferase(Phosphotransferase) domain 1"/>
    <property type="match status" value="1"/>
</dbReference>
<name>A0AAV7JKY1_9METZ</name>
<evidence type="ECO:0000256" key="2">
    <source>
        <dbReference type="ARBA" id="ARBA00022679"/>
    </source>
</evidence>
<keyword evidence="5 6" id="KW-0067">ATP-binding</keyword>
<dbReference type="InterPro" id="IPR050117">
    <property type="entry name" value="MAPK"/>
</dbReference>
<dbReference type="Pfam" id="PF00069">
    <property type="entry name" value="Pkinase"/>
    <property type="match status" value="1"/>
</dbReference>
<proteinExistence type="predicted"/>
<comment type="caution">
    <text evidence="8">The sequence shown here is derived from an EMBL/GenBank/DDBJ whole genome shotgun (WGS) entry which is preliminary data.</text>
</comment>
<organism evidence="8 9">
    <name type="scientific">Oopsacas minuta</name>
    <dbReference type="NCBI Taxonomy" id="111878"/>
    <lineage>
        <taxon>Eukaryota</taxon>
        <taxon>Metazoa</taxon>
        <taxon>Porifera</taxon>
        <taxon>Hexactinellida</taxon>
        <taxon>Hexasterophora</taxon>
        <taxon>Lyssacinosida</taxon>
        <taxon>Leucopsacidae</taxon>
        <taxon>Oopsacas</taxon>
    </lineage>
</organism>
<dbReference type="PROSITE" id="PS50011">
    <property type="entry name" value="PROTEIN_KINASE_DOM"/>
    <property type="match status" value="1"/>
</dbReference>
<dbReference type="Gene3D" id="3.30.200.20">
    <property type="entry name" value="Phosphorylase Kinase, domain 1"/>
    <property type="match status" value="1"/>
</dbReference>
<reference evidence="8 9" key="1">
    <citation type="journal article" date="2023" name="BMC Biol.">
        <title>The compact genome of the sponge Oopsacas minuta (Hexactinellida) is lacking key metazoan core genes.</title>
        <authorList>
            <person name="Santini S."/>
            <person name="Schenkelaars Q."/>
            <person name="Jourda C."/>
            <person name="Duchesne M."/>
            <person name="Belahbib H."/>
            <person name="Rocher C."/>
            <person name="Selva M."/>
            <person name="Riesgo A."/>
            <person name="Vervoort M."/>
            <person name="Leys S.P."/>
            <person name="Kodjabachian L."/>
            <person name="Le Bivic A."/>
            <person name="Borchiellini C."/>
            <person name="Claverie J.M."/>
            <person name="Renard E."/>
        </authorList>
    </citation>
    <scope>NUCLEOTIDE SEQUENCE [LARGE SCALE GENOMIC DNA]</scope>
    <source>
        <strain evidence="8">SPO-2</strain>
    </source>
</reference>
<dbReference type="InterPro" id="IPR017441">
    <property type="entry name" value="Protein_kinase_ATP_BS"/>
</dbReference>